<keyword evidence="1" id="KW-0472">Membrane</keyword>
<gene>
    <name evidence="2" type="ORF">SAMN02910417_01445</name>
</gene>
<accession>A0A1G6BFH0</accession>
<proteinExistence type="predicted"/>
<reference evidence="2 3" key="1">
    <citation type="submission" date="2016-10" db="EMBL/GenBank/DDBJ databases">
        <authorList>
            <person name="de Groot N.N."/>
        </authorList>
    </citation>
    <scope>NUCLEOTIDE SEQUENCE [LARGE SCALE GENOMIC DNA]</scope>
    <source>
        <strain evidence="2 3">DSM 3217</strain>
    </source>
</reference>
<feature type="transmembrane region" description="Helical" evidence="1">
    <location>
        <begin position="181"/>
        <end position="203"/>
    </location>
</feature>
<keyword evidence="3" id="KW-1185">Reference proteome</keyword>
<dbReference type="EMBL" id="FMXR01000010">
    <property type="protein sequence ID" value="SDB19370.1"/>
    <property type="molecule type" value="Genomic_DNA"/>
</dbReference>
<evidence type="ECO:0000313" key="2">
    <source>
        <dbReference type="EMBL" id="SDB19370.1"/>
    </source>
</evidence>
<keyword evidence="1" id="KW-0812">Transmembrane</keyword>
<protein>
    <submittedName>
        <fullName evidence="2">Uncharacterized protein</fullName>
    </submittedName>
</protein>
<dbReference type="AlphaFoldDB" id="A0A1G6BFH0"/>
<keyword evidence="1" id="KW-1133">Transmembrane helix</keyword>
<dbReference type="STRING" id="1732.SAMN02910417_01445"/>
<dbReference type="OrthoDB" id="9772748at2"/>
<dbReference type="RefSeq" id="WP_090173690.1">
    <property type="nucleotide sequence ID" value="NZ_FMXR01000010.1"/>
</dbReference>
<feature type="transmembrane region" description="Helical" evidence="1">
    <location>
        <begin position="215"/>
        <end position="231"/>
    </location>
</feature>
<organism evidence="2 3">
    <name type="scientific">Eubacterium oxidoreducens</name>
    <dbReference type="NCBI Taxonomy" id="1732"/>
    <lineage>
        <taxon>Bacteria</taxon>
        <taxon>Bacillati</taxon>
        <taxon>Bacillota</taxon>
        <taxon>Clostridia</taxon>
        <taxon>Eubacteriales</taxon>
        <taxon>Eubacteriaceae</taxon>
        <taxon>Eubacterium</taxon>
    </lineage>
</organism>
<evidence type="ECO:0000256" key="1">
    <source>
        <dbReference type="SAM" id="Phobius"/>
    </source>
</evidence>
<sequence>MKLFSVFKRIFNRRKEKKEEQILADFLGMNPDDSQTFARMKLDMTPEQVEHYILDKCELIIDNARVLDEKKEEYYEVMDYLKDLQTIRHISVAELAEIKNTALHIHNLNKAKDEYVNRVRKITDNEFTQMKEVEEDIPQIVKRLQKNEAYQNTVKRDMAYLEGEKLQWTEKLERLSKEQKFLKGFSMFLFTCCFVLCAIFAYLQFAVDLSLKEPFLIAIVVFLFLGIFVFWKNTVDEKLKKEASVNLNYAISILNKVKIKYVNVTNAVDYTREKFHVESSYELSYRWEKYMESIREQENFEQTNEDLEYYQKKFESQLLVHRLKHFDSWKLKSEVFLNDNEFEALTHELLHREETLKEQMAYNSQVIERAKNEIQSLVERDQEYSPKMKQILDQIEKITS</sequence>
<name>A0A1G6BFH0_EUBOX</name>
<evidence type="ECO:0000313" key="3">
    <source>
        <dbReference type="Proteomes" id="UP000199228"/>
    </source>
</evidence>
<dbReference type="Proteomes" id="UP000199228">
    <property type="component" value="Unassembled WGS sequence"/>
</dbReference>